<dbReference type="GO" id="GO:0006817">
    <property type="term" value="P:phosphate ion transport"/>
    <property type="evidence" value="ECO:0007669"/>
    <property type="project" value="UniProtKB-KW"/>
</dbReference>
<comment type="subcellular location">
    <subcellularLocation>
        <location evidence="1">Cell membrane</location>
        <topology evidence="1">Multi-pass membrane protein</topology>
    </subcellularLocation>
</comment>
<sequence length="790" mass="91481">MKFGKEIASQMVHEWQEAYMNYTNLKQILKEILHFKQRKKDHPLVVNSQSTLMRKGSLYTAFSGLTRRYNTFRGSPRRQTNEDEVILVTAGQQQEDGLGGYCQTMFLMSTDEGGEYEVEFFKRLDDELNKVLKFYRKKVEQVMKEAEQLNRQMDAIIAFRIRVENPIAGSEGSECLKTSSVASPVNERARLDAISGVKISERNSSVDENLGTITEDARINKKSDEGKAIHVGYRTAPLEVLDHVKINVTCETPMSTLKSILMTLNLKSDNSFSKNELKKVEEQMKQAFIIFYQKLGLLRSYCFLNLLAFSKIMKKYEKITSRSASKAYMKMVDNSYLGSSDEITKLMERVEDTFIKHFSNGNRRKGMITLRPKAKRERHRITYFLGFFSGCNLALVLAIIVLTHARDLLKSEGRGKYMENIFPLYSLFGFIVLHMLMYAADIYFWRHYRINHSFIFGFKPGTELSYREVALLGSGLAMLTLAGVLSNLDMEMDPRTQSFKALTELVPLGLVLVVLLVAFCPFNIIYRSSRFFLIKCTMHCILAPLYKVEQKFRHQLCETNSKTLMSNRSVQAFRSLEFYVCYYGWGDFRTRSNRCRDSKIYVSFYFIIAAIPYWIRFLQCLRRLFEEKDSMQGLNGLKYLSTIVAVVMRTAYDIRSGLTWKIMAAASSSITTIGSIYWDIVIDWGLLLRKSRNPWLREKLPVPNKRVYFAAIVLNVLLRFAWMQSVLGFRETQFLHRTAMSAIFACLEIIRRGIWNFFRLENEHLNNVGKYTAFKSVPLPFSYDDESKDA</sequence>
<keyword evidence="8 10" id="KW-0472">Membrane</keyword>
<keyword evidence="7 10" id="KW-1133">Transmembrane helix</keyword>
<evidence type="ECO:0000256" key="7">
    <source>
        <dbReference type="ARBA" id="ARBA00022989"/>
    </source>
</evidence>
<evidence type="ECO:0000256" key="3">
    <source>
        <dbReference type="ARBA" id="ARBA00022448"/>
    </source>
</evidence>
<dbReference type="GO" id="GO:0016036">
    <property type="term" value="P:cellular response to phosphate starvation"/>
    <property type="evidence" value="ECO:0007669"/>
    <property type="project" value="TreeGrafter"/>
</dbReference>
<accession>A0AAN8YUA9</accession>
<evidence type="ECO:0000313" key="13">
    <source>
        <dbReference type="EMBL" id="KAK6913291.1"/>
    </source>
</evidence>
<dbReference type="GO" id="GO:0000822">
    <property type="term" value="F:inositol hexakisphosphate binding"/>
    <property type="evidence" value="ECO:0007669"/>
    <property type="project" value="TreeGrafter"/>
</dbReference>
<feature type="transmembrane region" description="Helical" evidence="10">
    <location>
        <begin position="381"/>
        <end position="402"/>
    </location>
</feature>
<dbReference type="GO" id="GO:0005802">
    <property type="term" value="C:trans-Golgi network"/>
    <property type="evidence" value="ECO:0007669"/>
    <property type="project" value="TreeGrafter"/>
</dbReference>
<feature type="transmembrane region" description="Helical" evidence="10">
    <location>
        <begin position="664"/>
        <end position="687"/>
    </location>
</feature>
<evidence type="ECO:0000256" key="8">
    <source>
        <dbReference type="ARBA" id="ARBA00023136"/>
    </source>
</evidence>
<feature type="transmembrane region" description="Helical" evidence="10">
    <location>
        <begin position="505"/>
        <end position="526"/>
    </location>
</feature>
<reference evidence="13 14" key="1">
    <citation type="submission" date="2023-12" db="EMBL/GenBank/DDBJ databases">
        <title>A high-quality genome assembly for Dillenia turbinata (Dilleniales).</title>
        <authorList>
            <person name="Chanderbali A."/>
        </authorList>
    </citation>
    <scope>NUCLEOTIDE SEQUENCE [LARGE SCALE GENOMIC DNA]</scope>
    <source>
        <strain evidence="13">LSX21</strain>
        <tissue evidence="13">Leaf</tissue>
    </source>
</reference>
<evidence type="ECO:0000259" key="11">
    <source>
        <dbReference type="PROSITE" id="PS51380"/>
    </source>
</evidence>
<comment type="similarity">
    <text evidence="2">Belongs to the SYG1 (TC 2.A.94) family.</text>
</comment>
<evidence type="ECO:0000259" key="12">
    <source>
        <dbReference type="PROSITE" id="PS51382"/>
    </source>
</evidence>
<dbReference type="InterPro" id="IPR004342">
    <property type="entry name" value="EXS_C"/>
</dbReference>
<keyword evidence="4" id="KW-1003">Cell membrane</keyword>
<dbReference type="Pfam" id="PF03105">
    <property type="entry name" value="SPX"/>
    <property type="match status" value="1"/>
</dbReference>
<comment type="caution">
    <text evidence="13">The sequence shown here is derived from an EMBL/GenBank/DDBJ whole genome shotgun (WGS) entry which is preliminary data.</text>
</comment>
<keyword evidence="14" id="KW-1185">Reference proteome</keyword>
<comment type="function">
    <text evidence="9">May transport inorganic phosphate (Pi).</text>
</comment>
<dbReference type="GO" id="GO:0005886">
    <property type="term" value="C:plasma membrane"/>
    <property type="evidence" value="ECO:0007669"/>
    <property type="project" value="UniProtKB-SubCell"/>
</dbReference>
<feature type="domain" description="SPX" evidence="12">
    <location>
        <begin position="1"/>
        <end position="330"/>
    </location>
</feature>
<dbReference type="PANTHER" id="PTHR10783:SF124">
    <property type="entry name" value="PHOSPHATE TRANSPORTER PHO1 HOMOLOG 9"/>
    <property type="match status" value="1"/>
</dbReference>
<proteinExistence type="inferred from homology"/>
<evidence type="ECO:0000256" key="10">
    <source>
        <dbReference type="SAM" id="Phobius"/>
    </source>
</evidence>
<dbReference type="PANTHER" id="PTHR10783">
    <property type="entry name" value="XENOTROPIC AND POLYTROPIC RETROVIRUS RECEPTOR 1-RELATED"/>
    <property type="match status" value="1"/>
</dbReference>
<evidence type="ECO:0000256" key="6">
    <source>
        <dbReference type="ARBA" id="ARBA00022692"/>
    </source>
</evidence>
<feature type="transmembrane region" description="Helical" evidence="10">
    <location>
        <begin position="466"/>
        <end position="485"/>
    </location>
</feature>
<organism evidence="13 14">
    <name type="scientific">Dillenia turbinata</name>
    <dbReference type="NCBI Taxonomy" id="194707"/>
    <lineage>
        <taxon>Eukaryota</taxon>
        <taxon>Viridiplantae</taxon>
        <taxon>Streptophyta</taxon>
        <taxon>Embryophyta</taxon>
        <taxon>Tracheophyta</taxon>
        <taxon>Spermatophyta</taxon>
        <taxon>Magnoliopsida</taxon>
        <taxon>eudicotyledons</taxon>
        <taxon>Gunneridae</taxon>
        <taxon>Pentapetalae</taxon>
        <taxon>Dilleniales</taxon>
        <taxon>Dilleniaceae</taxon>
        <taxon>Dillenia</taxon>
    </lineage>
</organism>
<evidence type="ECO:0000313" key="14">
    <source>
        <dbReference type="Proteomes" id="UP001370490"/>
    </source>
</evidence>
<gene>
    <name evidence="13" type="ORF">RJ641_022892</name>
</gene>
<dbReference type="AlphaFoldDB" id="A0AAN8YUA9"/>
<dbReference type="PROSITE" id="PS51382">
    <property type="entry name" value="SPX"/>
    <property type="match status" value="1"/>
</dbReference>
<feature type="transmembrane region" description="Helical" evidence="10">
    <location>
        <begin position="287"/>
        <end position="309"/>
    </location>
</feature>
<dbReference type="Pfam" id="PF03124">
    <property type="entry name" value="EXS"/>
    <property type="match status" value="1"/>
</dbReference>
<feature type="transmembrane region" description="Helical" evidence="10">
    <location>
        <begin position="598"/>
        <end position="616"/>
    </location>
</feature>
<keyword evidence="3" id="KW-0813">Transport</keyword>
<evidence type="ECO:0000256" key="1">
    <source>
        <dbReference type="ARBA" id="ARBA00004651"/>
    </source>
</evidence>
<dbReference type="Proteomes" id="UP001370490">
    <property type="component" value="Unassembled WGS sequence"/>
</dbReference>
<evidence type="ECO:0000256" key="2">
    <source>
        <dbReference type="ARBA" id="ARBA00009665"/>
    </source>
</evidence>
<dbReference type="CDD" id="cd14476">
    <property type="entry name" value="SPX_PHO1_like"/>
    <property type="match status" value="1"/>
</dbReference>
<keyword evidence="5" id="KW-0592">Phosphate transport</keyword>
<evidence type="ECO:0000256" key="9">
    <source>
        <dbReference type="ARBA" id="ARBA00043939"/>
    </source>
</evidence>
<feature type="transmembrane region" description="Helical" evidence="10">
    <location>
        <begin position="422"/>
        <end position="445"/>
    </location>
</feature>
<feature type="transmembrane region" description="Helical" evidence="10">
    <location>
        <begin position="636"/>
        <end position="652"/>
    </location>
</feature>
<feature type="domain" description="EXS" evidence="11">
    <location>
        <begin position="596"/>
        <end position="790"/>
    </location>
</feature>
<dbReference type="EMBL" id="JBAMMX010000027">
    <property type="protein sequence ID" value="KAK6913291.1"/>
    <property type="molecule type" value="Genomic_DNA"/>
</dbReference>
<name>A0AAN8YUA9_9MAGN</name>
<dbReference type="InterPro" id="IPR004331">
    <property type="entry name" value="SPX_dom"/>
</dbReference>
<evidence type="ECO:0000256" key="4">
    <source>
        <dbReference type="ARBA" id="ARBA00022475"/>
    </source>
</evidence>
<evidence type="ECO:0000256" key="5">
    <source>
        <dbReference type="ARBA" id="ARBA00022592"/>
    </source>
</evidence>
<protein>
    <submittedName>
        <fullName evidence="13">EXS, C-terminal</fullName>
    </submittedName>
</protein>
<dbReference type="PROSITE" id="PS51380">
    <property type="entry name" value="EXS"/>
    <property type="match status" value="1"/>
</dbReference>
<feature type="transmembrane region" description="Helical" evidence="10">
    <location>
        <begin position="707"/>
        <end position="729"/>
    </location>
</feature>
<dbReference type="InterPro" id="IPR034092">
    <property type="entry name" value="PHO1_SPX"/>
</dbReference>
<keyword evidence="6 10" id="KW-0812">Transmembrane</keyword>